<gene>
    <name evidence="7" type="ORF">PGQ11_012551</name>
</gene>
<reference evidence="7 8" key="1">
    <citation type="journal article" date="2024" name="IMA Fungus">
        <title>Apiospora arundinis, a panoply of carbohydrate-active enzymes and secondary metabolites.</title>
        <authorList>
            <person name="Sorensen T."/>
            <person name="Petersen C."/>
            <person name="Muurmann A.T."/>
            <person name="Christiansen J.V."/>
            <person name="Brundto M.L."/>
            <person name="Overgaard C.K."/>
            <person name="Boysen A.T."/>
            <person name="Wollenberg R.D."/>
            <person name="Larsen T.O."/>
            <person name="Sorensen J.L."/>
            <person name="Nielsen K.L."/>
            <person name="Sondergaard T.E."/>
        </authorList>
    </citation>
    <scope>NUCLEOTIDE SEQUENCE [LARGE SCALE GENOMIC DNA]</scope>
    <source>
        <strain evidence="7 8">AAU 773</strain>
    </source>
</reference>
<dbReference type="Proteomes" id="UP001390339">
    <property type="component" value="Unassembled WGS sequence"/>
</dbReference>
<evidence type="ECO:0000256" key="6">
    <source>
        <dbReference type="ARBA" id="ARBA00023033"/>
    </source>
</evidence>
<evidence type="ECO:0000256" key="4">
    <source>
        <dbReference type="ARBA" id="ARBA00022723"/>
    </source>
</evidence>
<dbReference type="InterPro" id="IPR002403">
    <property type="entry name" value="Cyt_P450_E_grp-IV"/>
</dbReference>
<organism evidence="7 8">
    <name type="scientific">Apiospora arundinis</name>
    <dbReference type="NCBI Taxonomy" id="335852"/>
    <lineage>
        <taxon>Eukaryota</taxon>
        <taxon>Fungi</taxon>
        <taxon>Dikarya</taxon>
        <taxon>Ascomycota</taxon>
        <taxon>Pezizomycotina</taxon>
        <taxon>Sordariomycetes</taxon>
        <taxon>Xylariomycetidae</taxon>
        <taxon>Amphisphaeriales</taxon>
        <taxon>Apiosporaceae</taxon>
        <taxon>Apiospora</taxon>
    </lineage>
</organism>
<keyword evidence="3" id="KW-0349">Heme</keyword>
<comment type="caution">
    <text evidence="7">The sequence shown here is derived from an EMBL/GenBank/DDBJ whole genome shotgun (WGS) entry which is preliminary data.</text>
</comment>
<evidence type="ECO:0000256" key="2">
    <source>
        <dbReference type="ARBA" id="ARBA00010617"/>
    </source>
</evidence>
<protein>
    <submittedName>
        <fullName evidence="7">Pisatin demethylase</fullName>
    </submittedName>
</protein>
<comment type="similarity">
    <text evidence="2">Belongs to the cytochrome P450 family.</text>
</comment>
<evidence type="ECO:0000256" key="3">
    <source>
        <dbReference type="ARBA" id="ARBA00022617"/>
    </source>
</evidence>
<comment type="cofactor">
    <cofactor evidence="1">
        <name>heme</name>
        <dbReference type="ChEBI" id="CHEBI:30413"/>
    </cofactor>
</comment>
<dbReference type="PRINTS" id="PR00465">
    <property type="entry name" value="EP450IV"/>
</dbReference>
<sequence length="508" mass="57351">MNSLSLPRGGLAGLVATVLILTVVVRTLVHYVRLRQFPGPSGTGFSKLWLLRVMRGGRMHLEYQSVNKKYGNIARIGPQTLLVADVELIRKVNAPRSAYSRSDWYKGGRFVPNEDTLLSMTDDAQHKALRAKMTPGFNVNKENERVESSIDSQVTIMLDLIKNKYISDLNTGVIRPMDWGYMASYFGIDSITDIAFSEALGDLKEDKDKHNFLHNMEENLPMMSFFSAYTEWLTVLQSKIVVKLLAPSPDDPSPFGQVMGFARKCAKERFGPEKVEKRDMLGAFVRHGMDRGEAERGGLLQLVAGSDTVATALRAAVLWIATNPLVVARLRAEMESAGVSRHRATDEIIPNAQARGIEYLVAVIREALRMHPPVVGGLEKEVVKDGEVLPDGRRIPVGTKINVSTWAILRDPDTFGDDAEYFRPERWLEDMPAERRRKMDRAHELVFSAGRFICMGRDIAMTQMLKVIGELFYRYDIVVQNPEKPWHSVSYGIFCQHDQWVRVTERLP</sequence>
<dbReference type="PRINTS" id="PR00385">
    <property type="entry name" value="P450"/>
</dbReference>
<name>A0ABR2I2M0_9PEZI</name>
<dbReference type="Gene3D" id="1.10.630.10">
    <property type="entry name" value="Cytochrome P450"/>
    <property type="match status" value="1"/>
</dbReference>
<dbReference type="EMBL" id="JAPCWZ010000007">
    <property type="protein sequence ID" value="KAK8856639.1"/>
    <property type="molecule type" value="Genomic_DNA"/>
</dbReference>
<keyword evidence="5" id="KW-0408">Iron</keyword>
<proteinExistence type="inferred from homology"/>
<evidence type="ECO:0000313" key="8">
    <source>
        <dbReference type="Proteomes" id="UP001390339"/>
    </source>
</evidence>
<dbReference type="Pfam" id="PF00067">
    <property type="entry name" value="p450"/>
    <property type="match status" value="1"/>
</dbReference>
<dbReference type="SUPFAM" id="SSF48264">
    <property type="entry name" value="Cytochrome P450"/>
    <property type="match status" value="1"/>
</dbReference>
<dbReference type="CDD" id="cd11060">
    <property type="entry name" value="CYP57A1-like"/>
    <property type="match status" value="1"/>
</dbReference>
<dbReference type="PANTHER" id="PTHR24305:SF168">
    <property type="entry name" value="P450, PUTATIVE (EUROFUNG)-RELATED"/>
    <property type="match status" value="1"/>
</dbReference>
<dbReference type="InterPro" id="IPR050121">
    <property type="entry name" value="Cytochrome_P450_monoxygenase"/>
</dbReference>
<evidence type="ECO:0000313" key="7">
    <source>
        <dbReference type="EMBL" id="KAK8856639.1"/>
    </source>
</evidence>
<dbReference type="InterPro" id="IPR001128">
    <property type="entry name" value="Cyt_P450"/>
</dbReference>
<evidence type="ECO:0000256" key="1">
    <source>
        <dbReference type="ARBA" id="ARBA00001971"/>
    </source>
</evidence>
<keyword evidence="6" id="KW-0560">Oxidoreductase</keyword>
<dbReference type="InterPro" id="IPR036396">
    <property type="entry name" value="Cyt_P450_sf"/>
</dbReference>
<keyword evidence="6" id="KW-0503">Monooxygenase</keyword>
<dbReference type="PANTHER" id="PTHR24305">
    <property type="entry name" value="CYTOCHROME P450"/>
    <property type="match status" value="1"/>
</dbReference>
<evidence type="ECO:0000256" key="5">
    <source>
        <dbReference type="ARBA" id="ARBA00023004"/>
    </source>
</evidence>
<keyword evidence="4" id="KW-0479">Metal-binding</keyword>
<keyword evidence="8" id="KW-1185">Reference proteome</keyword>
<accession>A0ABR2I2M0</accession>